<dbReference type="OrthoDB" id="7290226at2759"/>
<feature type="compositionally biased region" description="Basic and acidic residues" evidence="1">
    <location>
        <begin position="40"/>
        <end position="50"/>
    </location>
</feature>
<protein>
    <submittedName>
        <fullName evidence="2">Uncharacterized protein</fullName>
    </submittedName>
</protein>
<sequence>MSEEDLDLIVFADATKNDANKKVTLSEDIDENVANSNGNCRKDDEKEARRPLLKRLPSIKTVLRPRMKKLRRGLRQINCFKSESEEHAPMMESHRHRSIDIGIGLFRRASLFIFQRRIMNVHPYHPYTPEQSTRKIYLSPTDK</sequence>
<evidence type="ECO:0000313" key="3">
    <source>
        <dbReference type="Proteomes" id="UP000299102"/>
    </source>
</evidence>
<dbReference type="AlphaFoldDB" id="A0A4C1UIQ5"/>
<name>A0A4C1UIQ5_EUMVA</name>
<proteinExistence type="predicted"/>
<gene>
    <name evidence="2" type="ORF">EVAR_20054_1</name>
</gene>
<comment type="caution">
    <text evidence="2">The sequence shown here is derived from an EMBL/GenBank/DDBJ whole genome shotgun (WGS) entry which is preliminary data.</text>
</comment>
<keyword evidence="3" id="KW-1185">Reference proteome</keyword>
<evidence type="ECO:0000256" key="1">
    <source>
        <dbReference type="SAM" id="MobiDB-lite"/>
    </source>
</evidence>
<organism evidence="2 3">
    <name type="scientific">Eumeta variegata</name>
    <name type="common">Bagworm moth</name>
    <name type="synonym">Eumeta japonica</name>
    <dbReference type="NCBI Taxonomy" id="151549"/>
    <lineage>
        <taxon>Eukaryota</taxon>
        <taxon>Metazoa</taxon>
        <taxon>Ecdysozoa</taxon>
        <taxon>Arthropoda</taxon>
        <taxon>Hexapoda</taxon>
        <taxon>Insecta</taxon>
        <taxon>Pterygota</taxon>
        <taxon>Neoptera</taxon>
        <taxon>Endopterygota</taxon>
        <taxon>Lepidoptera</taxon>
        <taxon>Glossata</taxon>
        <taxon>Ditrysia</taxon>
        <taxon>Tineoidea</taxon>
        <taxon>Psychidae</taxon>
        <taxon>Oiketicinae</taxon>
        <taxon>Eumeta</taxon>
    </lineage>
</organism>
<accession>A0A4C1UIQ5</accession>
<evidence type="ECO:0000313" key="2">
    <source>
        <dbReference type="EMBL" id="GBP26040.1"/>
    </source>
</evidence>
<feature type="region of interest" description="Disordered" evidence="1">
    <location>
        <begin position="32"/>
        <end position="51"/>
    </location>
</feature>
<reference evidence="2 3" key="1">
    <citation type="journal article" date="2019" name="Commun. Biol.">
        <title>The bagworm genome reveals a unique fibroin gene that provides high tensile strength.</title>
        <authorList>
            <person name="Kono N."/>
            <person name="Nakamura H."/>
            <person name="Ohtoshi R."/>
            <person name="Tomita M."/>
            <person name="Numata K."/>
            <person name="Arakawa K."/>
        </authorList>
    </citation>
    <scope>NUCLEOTIDE SEQUENCE [LARGE SCALE GENOMIC DNA]</scope>
</reference>
<dbReference type="EMBL" id="BGZK01000175">
    <property type="protein sequence ID" value="GBP26040.1"/>
    <property type="molecule type" value="Genomic_DNA"/>
</dbReference>
<dbReference type="Proteomes" id="UP000299102">
    <property type="component" value="Unassembled WGS sequence"/>
</dbReference>